<dbReference type="GO" id="GO:0000302">
    <property type="term" value="P:response to reactive oxygen species"/>
    <property type="evidence" value="ECO:0007669"/>
    <property type="project" value="TreeGrafter"/>
</dbReference>
<dbReference type="GO" id="GO:0046872">
    <property type="term" value="F:metal ion binding"/>
    <property type="evidence" value="ECO:0007669"/>
    <property type="project" value="UniProtKB-KW"/>
</dbReference>
<dbReference type="PRINTS" id="PR00458">
    <property type="entry name" value="PEROXIDASE"/>
</dbReference>
<keyword evidence="5" id="KW-0408">Iron</keyword>
<evidence type="ECO:0000313" key="8">
    <source>
        <dbReference type="EMBL" id="OEU23718.1"/>
    </source>
</evidence>
<keyword evidence="9" id="KW-1185">Reference proteome</keyword>
<dbReference type="PROSITE" id="PS00436">
    <property type="entry name" value="PEROXIDASE_2"/>
    <property type="match status" value="1"/>
</dbReference>
<dbReference type="InterPro" id="IPR019794">
    <property type="entry name" value="Peroxidases_AS"/>
</dbReference>
<evidence type="ECO:0000256" key="5">
    <source>
        <dbReference type="ARBA" id="ARBA00023004"/>
    </source>
</evidence>
<dbReference type="OrthoDB" id="407695at2759"/>
<dbReference type="PANTHER" id="PTHR31356:SF36">
    <property type="entry name" value="L-ASCORBATE PEROXIDASE 3"/>
    <property type="match status" value="1"/>
</dbReference>
<organism evidence="8 9">
    <name type="scientific">Fragilariopsis cylindrus CCMP1102</name>
    <dbReference type="NCBI Taxonomy" id="635003"/>
    <lineage>
        <taxon>Eukaryota</taxon>
        <taxon>Sar</taxon>
        <taxon>Stramenopiles</taxon>
        <taxon>Ochrophyta</taxon>
        <taxon>Bacillariophyta</taxon>
        <taxon>Bacillariophyceae</taxon>
        <taxon>Bacillariophycidae</taxon>
        <taxon>Bacillariales</taxon>
        <taxon>Bacillariaceae</taxon>
        <taxon>Fragilariopsis</taxon>
    </lineage>
</organism>
<dbReference type="SUPFAM" id="SSF48113">
    <property type="entry name" value="Heme-dependent peroxidases"/>
    <property type="match status" value="1"/>
</dbReference>
<evidence type="ECO:0000313" key="9">
    <source>
        <dbReference type="Proteomes" id="UP000095751"/>
    </source>
</evidence>
<feature type="domain" description="Plant heme peroxidase family profile" evidence="7">
    <location>
        <begin position="12"/>
        <end position="271"/>
    </location>
</feature>
<name>A0A1E7FZY8_9STRA</name>
<sequence length="271" mass="30001">MTYDVDAVRQEIRSLLNNPSWDDGSLAPVFLRLAWHSSGTYDAASGTGGSNGAGMRFQTEAADPENAGLEVARAFLEPVKAKYPDISYSDLWILASYVGLENTGGPVIPFSPGRTDHPDETYWTDPNTGVTGSLDADGTVIGWEGLSHHVRNEVFYRMGFNDQEIVALLCGGHVYGRCHPNASGYAGPWVENPTEFSNEYAADMIEDEWTLFVNKVHGRIDDEPNQMMLLSDMILVWDPEFRPYLEVYADDEAKLKDDFGAAFKKLTELGC</sequence>
<dbReference type="EMBL" id="KV784353">
    <property type="protein sequence ID" value="OEU23718.1"/>
    <property type="molecule type" value="Genomic_DNA"/>
</dbReference>
<dbReference type="InterPro" id="IPR002016">
    <property type="entry name" value="Haem_peroxidase"/>
</dbReference>
<proteinExistence type="inferred from homology"/>
<keyword evidence="3" id="KW-0479">Metal-binding</keyword>
<dbReference type="Proteomes" id="UP000095751">
    <property type="component" value="Unassembled WGS sequence"/>
</dbReference>
<evidence type="ECO:0000256" key="4">
    <source>
        <dbReference type="ARBA" id="ARBA00023002"/>
    </source>
</evidence>
<dbReference type="Pfam" id="PF00141">
    <property type="entry name" value="peroxidase"/>
    <property type="match status" value="1"/>
</dbReference>
<reference evidence="8 9" key="1">
    <citation type="submission" date="2016-09" db="EMBL/GenBank/DDBJ databases">
        <title>Extensive genetic diversity and differential bi-allelic expression allows diatom success in the polar Southern Ocean.</title>
        <authorList>
            <consortium name="DOE Joint Genome Institute"/>
            <person name="Mock T."/>
            <person name="Otillar R.P."/>
            <person name="Strauss J."/>
            <person name="Dupont C."/>
            <person name="Frickenhaus S."/>
            <person name="Maumus F."/>
            <person name="Mcmullan M."/>
            <person name="Sanges R."/>
            <person name="Schmutz J."/>
            <person name="Toseland A."/>
            <person name="Valas R."/>
            <person name="Veluchamy A."/>
            <person name="Ward B.J."/>
            <person name="Allen A."/>
            <person name="Barry K."/>
            <person name="Falciatore A."/>
            <person name="Ferrante M."/>
            <person name="Fortunato A.E."/>
            <person name="Gloeckner G."/>
            <person name="Gruber A."/>
            <person name="Hipkin R."/>
            <person name="Janech M."/>
            <person name="Kroth P."/>
            <person name="Leese F."/>
            <person name="Lindquist E."/>
            <person name="Lyon B.R."/>
            <person name="Martin J."/>
            <person name="Mayer C."/>
            <person name="Parker M."/>
            <person name="Quesneville H."/>
            <person name="Raymond J."/>
            <person name="Uhlig C."/>
            <person name="Valentin K.U."/>
            <person name="Worden A.Z."/>
            <person name="Armbrust E.V."/>
            <person name="Bowler C."/>
            <person name="Green B."/>
            <person name="Moulton V."/>
            <person name="Van Oosterhout C."/>
            <person name="Grigoriev I."/>
        </authorList>
    </citation>
    <scope>NUCLEOTIDE SEQUENCE [LARGE SCALE GENOMIC DNA]</scope>
    <source>
        <strain evidence="8 9">CCMP1102</strain>
    </source>
</reference>
<dbReference type="AlphaFoldDB" id="A0A1E7FZY8"/>
<dbReference type="InterPro" id="IPR044831">
    <property type="entry name" value="Ccp1-like"/>
</dbReference>
<evidence type="ECO:0000256" key="2">
    <source>
        <dbReference type="ARBA" id="ARBA00022617"/>
    </source>
</evidence>
<dbReference type="Gene3D" id="1.10.420.10">
    <property type="entry name" value="Peroxidase, domain 2"/>
    <property type="match status" value="1"/>
</dbReference>
<evidence type="ECO:0000256" key="3">
    <source>
        <dbReference type="ARBA" id="ARBA00022723"/>
    </source>
</evidence>
<accession>A0A1E7FZY8</accession>
<evidence type="ECO:0000259" key="7">
    <source>
        <dbReference type="PROSITE" id="PS50873"/>
    </source>
</evidence>
<dbReference type="InterPro" id="IPR010255">
    <property type="entry name" value="Haem_peroxidase_sf"/>
</dbReference>
<dbReference type="PROSITE" id="PS50873">
    <property type="entry name" value="PEROXIDASE_4"/>
    <property type="match status" value="1"/>
</dbReference>
<comment type="similarity">
    <text evidence="6">Belongs to the peroxidase family.</text>
</comment>
<protein>
    <submittedName>
        <fullName evidence="8">Putative cytochrome c peroxidase</fullName>
    </submittedName>
</protein>
<dbReference type="Gene3D" id="1.10.520.10">
    <property type="match status" value="1"/>
</dbReference>
<dbReference type="GO" id="GO:0042744">
    <property type="term" value="P:hydrogen peroxide catabolic process"/>
    <property type="evidence" value="ECO:0007669"/>
    <property type="project" value="TreeGrafter"/>
</dbReference>
<dbReference type="GO" id="GO:0034599">
    <property type="term" value="P:cellular response to oxidative stress"/>
    <property type="evidence" value="ECO:0007669"/>
    <property type="project" value="InterPro"/>
</dbReference>
<dbReference type="GO" id="GO:0004601">
    <property type="term" value="F:peroxidase activity"/>
    <property type="evidence" value="ECO:0007669"/>
    <property type="project" value="UniProtKB-KW"/>
</dbReference>
<dbReference type="GO" id="GO:0020037">
    <property type="term" value="F:heme binding"/>
    <property type="evidence" value="ECO:0007669"/>
    <property type="project" value="InterPro"/>
</dbReference>
<keyword evidence="1 8" id="KW-0575">Peroxidase</keyword>
<evidence type="ECO:0000256" key="6">
    <source>
        <dbReference type="RuleBase" id="RU004241"/>
    </source>
</evidence>
<keyword evidence="4" id="KW-0560">Oxidoreductase</keyword>
<evidence type="ECO:0000256" key="1">
    <source>
        <dbReference type="ARBA" id="ARBA00022559"/>
    </source>
</evidence>
<gene>
    <name evidence="8" type="primary">CCP_1</name>
    <name evidence="8" type="ORF">FRACYDRAFT_287484</name>
</gene>
<dbReference type="PANTHER" id="PTHR31356">
    <property type="entry name" value="THYLAKOID LUMENAL 29 KDA PROTEIN, CHLOROPLASTIC-RELATED"/>
    <property type="match status" value="1"/>
</dbReference>
<keyword evidence="2" id="KW-0349">Heme</keyword>